<keyword evidence="1" id="KW-1133">Transmembrane helix</keyword>
<dbReference type="AlphaFoldDB" id="A0A197KCB5"/>
<evidence type="ECO:0000313" key="3">
    <source>
        <dbReference type="Proteomes" id="UP000078512"/>
    </source>
</evidence>
<keyword evidence="1" id="KW-0472">Membrane</keyword>
<dbReference type="OrthoDB" id="2424437at2759"/>
<keyword evidence="1" id="KW-0812">Transmembrane</keyword>
<accession>A0A197KCB5</accession>
<proteinExistence type="predicted"/>
<keyword evidence="3" id="KW-1185">Reference proteome</keyword>
<dbReference type="Proteomes" id="UP000078512">
    <property type="component" value="Unassembled WGS sequence"/>
</dbReference>
<organism evidence="2 3">
    <name type="scientific">Linnemannia elongata AG-77</name>
    <dbReference type="NCBI Taxonomy" id="1314771"/>
    <lineage>
        <taxon>Eukaryota</taxon>
        <taxon>Fungi</taxon>
        <taxon>Fungi incertae sedis</taxon>
        <taxon>Mucoromycota</taxon>
        <taxon>Mortierellomycotina</taxon>
        <taxon>Mortierellomycetes</taxon>
        <taxon>Mortierellales</taxon>
        <taxon>Mortierellaceae</taxon>
        <taxon>Linnemannia</taxon>
    </lineage>
</organism>
<reference evidence="2 3" key="1">
    <citation type="submission" date="2016-05" db="EMBL/GenBank/DDBJ databases">
        <title>Genome sequencing reveals origins of a unique bacterial endosymbiosis in the earliest lineages of terrestrial Fungi.</title>
        <authorList>
            <consortium name="DOE Joint Genome Institute"/>
            <person name="Uehling J."/>
            <person name="Gryganskyi A."/>
            <person name="Hameed K."/>
            <person name="Tschaplinski T."/>
            <person name="Misztal P."/>
            <person name="Wu S."/>
            <person name="Desiro A."/>
            <person name="Vande Pol N."/>
            <person name="Du Z.-Y."/>
            <person name="Zienkiewicz A."/>
            <person name="Zienkiewicz K."/>
            <person name="Morin E."/>
            <person name="Tisserant E."/>
            <person name="Splivallo R."/>
            <person name="Hainaut M."/>
            <person name="Henrissat B."/>
            <person name="Ohm R."/>
            <person name="Kuo A."/>
            <person name="Yan J."/>
            <person name="Lipzen A."/>
            <person name="Nolan M."/>
            <person name="Labutti K."/>
            <person name="Barry K."/>
            <person name="Goldstein A."/>
            <person name="Labbe J."/>
            <person name="Schadt C."/>
            <person name="Tuskan G."/>
            <person name="Grigoriev I."/>
            <person name="Martin F."/>
            <person name="Vilgalys R."/>
            <person name="Bonito G."/>
        </authorList>
    </citation>
    <scope>NUCLEOTIDE SEQUENCE [LARGE SCALE GENOMIC DNA]</scope>
    <source>
        <strain evidence="2 3">AG-77</strain>
    </source>
</reference>
<evidence type="ECO:0000313" key="2">
    <source>
        <dbReference type="EMBL" id="OAQ34039.1"/>
    </source>
</evidence>
<dbReference type="EMBL" id="KV442019">
    <property type="protein sequence ID" value="OAQ34039.1"/>
    <property type="molecule type" value="Genomic_DNA"/>
</dbReference>
<evidence type="ECO:0000256" key="1">
    <source>
        <dbReference type="SAM" id="Phobius"/>
    </source>
</evidence>
<feature type="transmembrane region" description="Helical" evidence="1">
    <location>
        <begin position="49"/>
        <end position="67"/>
    </location>
</feature>
<protein>
    <submittedName>
        <fullName evidence="2">Uncharacterized protein</fullName>
    </submittedName>
</protein>
<gene>
    <name evidence="2" type="ORF">K457DRAFT_15231</name>
</gene>
<name>A0A197KCB5_9FUNG</name>
<sequence>MANRAFLALVPAVFLLGLKFVIIDALIRSDYDMADCHTNSRCHAFKSEITFSIVLGFMVAFEVYATLRQEEQRIVSDQQAAFDIESQRSPTQVSSTTTSTSTFVGFSMVHPDALPGQSDPEKPRIDTC</sequence>